<dbReference type="GO" id="GO:0010971">
    <property type="term" value="P:positive regulation of G2/M transition of mitotic cell cycle"/>
    <property type="evidence" value="ECO:0007669"/>
    <property type="project" value="TreeGrafter"/>
</dbReference>
<comment type="caution">
    <text evidence="13">The sequence shown here is derived from an EMBL/GenBank/DDBJ whole genome shotgun (WGS) entry which is preliminary data.</text>
</comment>
<reference evidence="13 14" key="1">
    <citation type="journal article" date="2012" name="Eukaryot. Cell">
        <title>Draft genome sequence of Wickerhamomyces ciferrii NRRL Y-1031 F-60-10.</title>
        <authorList>
            <person name="Schneider J."/>
            <person name="Andrea H."/>
            <person name="Blom J."/>
            <person name="Jaenicke S."/>
            <person name="Ruckert C."/>
            <person name="Schorsch C."/>
            <person name="Szczepanowski R."/>
            <person name="Farwick M."/>
            <person name="Goesmann A."/>
            <person name="Puhler A."/>
            <person name="Schaffer S."/>
            <person name="Tauch A."/>
            <person name="Kohler T."/>
            <person name="Brinkrolf K."/>
        </authorList>
    </citation>
    <scope>NUCLEOTIDE SEQUENCE [LARGE SCALE GENOMIC DNA]</scope>
    <source>
        <strain evidence="14">ATCC 14091 / BCRC 22168 / CBS 111 / JCM 3599 / NBRC 0793 / NRRL Y-1031 F-60-10</strain>
    </source>
</reference>
<evidence type="ECO:0000313" key="14">
    <source>
        <dbReference type="Proteomes" id="UP000009328"/>
    </source>
</evidence>
<dbReference type="AlphaFoldDB" id="K0KMH8"/>
<feature type="region of interest" description="Disordered" evidence="11">
    <location>
        <begin position="514"/>
        <end position="556"/>
    </location>
</feature>
<evidence type="ECO:0000256" key="1">
    <source>
        <dbReference type="ARBA" id="ARBA00011065"/>
    </source>
</evidence>
<feature type="compositionally biased region" description="Low complexity" evidence="11">
    <location>
        <begin position="132"/>
        <end position="164"/>
    </location>
</feature>
<dbReference type="InterPro" id="IPR036873">
    <property type="entry name" value="Rhodanese-like_dom_sf"/>
</dbReference>
<dbReference type="GO" id="GO:0004725">
    <property type="term" value="F:protein tyrosine phosphatase activity"/>
    <property type="evidence" value="ECO:0007669"/>
    <property type="project" value="UniProtKB-UniRule"/>
</dbReference>
<dbReference type="GO" id="GO:0051301">
    <property type="term" value="P:cell division"/>
    <property type="evidence" value="ECO:0007669"/>
    <property type="project" value="UniProtKB-UniRule"/>
</dbReference>
<dbReference type="CDD" id="cd01530">
    <property type="entry name" value="Cdc25"/>
    <property type="match status" value="1"/>
</dbReference>
<name>K0KMH8_WICCF</name>
<evidence type="ECO:0000256" key="10">
    <source>
        <dbReference type="RuleBase" id="RU368028"/>
    </source>
</evidence>
<dbReference type="GO" id="GO:0005634">
    <property type="term" value="C:nucleus"/>
    <property type="evidence" value="ECO:0007669"/>
    <property type="project" value="TreeGrafter"/>
</dbReference>
<feature type="domain" description="Rhodanese" evidence="12">
    <location>
        <begin position="368"/>
        <end position="482"/>
    </location>
</feature>
<keyword evidence="5 10" id="KW-0378">Hydrolase</keyword>
<evidence type="ECO:0000313" key="13">
    <source>
        <dbReference type="EMBL" id="CCH42579.1"/>
    </source>
</evidence>
<comment type="similarity">
    <text evidence="1 10">Belongs to the MPI phosphatase family.</text>
</comment>
<feature type="compositionally biased region" description="Low complexity" evidence="11">
    <location>
        <begin position="514"/>
        <end position="535"/>
    </location>
</feature>
<evidence type="ECO:0000256" key="9">
    <source>
        <dbReference type="ARBA" id="ARBA00067190"/>
    </source>
</evidence>
<dbReference type="InterPro" id="IPR001763">
    <property type="entry name" value="Rhodanese-like_dom"/>
</dbReference>
<evidence type="ECO:0000256" key="2">
    <source>
        <dbReference type="ARBA" id="ARBA00013064"/>
    </source>
</evidence>
<keyword evidence="4 10" id="KW-0498">Mitosis</keyword>
<keyword evidence="6 10" id="KW-0904">Protein phosphatase</keyword>
<dbReference type="SMART" id="SM00450">
    <property type="entry name" value="RHOD"/>
    <property type="match status" value="1"/>
</dbReference>
<dbReference type="PROSITE" id="PS50206">
    <property type="entry name" value="RHODANESE_3"/>
    <property type="match status" value="1"/>
</dbReference>
<keyword evidence="14" id="KW-1185">Reference proteome</keyword>
<dbReference type="PANTHER" id="PTHR10828:SF17">
    <property type="entry name" value="PROTEIN-TYROSINE-PHOSPHATASE"/>
    <property type="match status" value="1"/>
</dbReference>
<evidence type="ECO:0000256" key="6">
    <source>
        <dbReference type="ARBA" id="ARBA00022912"/>
    </source>
</evidence>
<dbReference type="PANTHER" id="PTHR10828">
    <property type="entry name" value="M-PHASE INDUCER PHOSPHATASE DUAL SPECIFICITY PHOSPHATASE CDC25"/>
    <property type="match status" value="1"/>
</dbReference>
<evidence type="ECO:0000259" key="12">
    <source>
        <dbReference type="PROSITE" id="PS50206"/>
    </source>
</evidence>
<dbReference type="EMBL" id="CAIF01000049">
    <property type="protein sequence ID" value="CCH42579.1"/>
    <property type="molecule type" value="Genomic_DNA"/>
</dbReference>
<feature type="region of interest" description="Disordered" evidence="11">
    <location>
        <begin position="111"/>
        <end position="181"/>
    </location>
</feature>
<gene>
    <name evidence="13" type="ORF">BN7_2123</name>
</gene>
<keyword evidence="3 10" id="KW-0132">Cell division</keyword>
<evidence type="ECO:0000256" key="7">
    <source>
        <dbReference type="ARBA" id="ARBA00023306"/>
    </source>
</evidence>
<keyword evidence="7 10" id="KW-0131">Cell cycle</keyword>
<sequence length="649" mass="73218">MDIDSPVQSNNNSLLKNIESYFGNSPDSPSLTKNLFKKKSSKPKPLATKNLNTLFDLQKESKFDSPTSTLAADLSENFHIQEQIPTPKRSLLFDDDSSIGQFSFEVDPDMDYSPSVTKLSKPPSARPKLHNDSNNSSRTTSNLSISSINSISSVSSSDTISSNSQQLTKPRKQLRRAKTSISNTTRLLHSYSASNINLPKSNFNVDDDEQDLTITNELENDTMMMNNNSSNLDFLCVPSPIAERSLNLDDLEDDTNNTAHENFLNAGLNKREIGSPLQKRPIKSKVRRTHSMFYSKKEITDTTNMFGNLMTTKSPINKLSNDQFDGSVLSNSNLEKSKIETFNVKNDLIPRIKVETLCKILDGHYKDSFDEVLIVDCRFQYEYQGGHINGAVNVSSQQELEEKFLNERRKSNNFLETDNNKNTLIVFHCEFSSYRGPLMASHLRTCDRNKNQDNYPHLDYPDILVLEGGYKSFFDLQSHRCYPQKYVEMNDNNHKNACEVNLTRFRRDLKRASSHGSLSFSSSGSLSSSSLSSSSTGAPTHTRLPHRRTMTSINFQRRPSLKTTSLDFSRSSLDLVTDESEKENEIDLSSDDIKPPERMNFGFKFPISKPLEALQHSSTPAVPTTNSLNEDTPIPAQKKKLSRAFTYAM</sequence>
<dbReference type="FunFam" id="3.40.250.10:FF:000021">
    <property type="entry name" value="M-phase inducer phosphatase cdc-25.2"/>
    <property type="match status" value="1"/>
</dbReference>
<comment type="function">
    <text evidence="10">Tyrosine protein phosphatase which functions as a dosage-dependent inducer of mitotic progression.</text>
</comment>
<dbReference type="STRING" id="1206466.K0KMH8"/>
<dbReference type="Gene3D" id="3.40.250.10">
    <property type="entry name" value="Rhodanese-like domain"/>
    <property type="match status" value="1"/>
</dbReference>
<dbReference type="Proteomes" id="UP000009328">
    <property type="component" value="Unassembled WGS sequence"/>
</dbReference>
<dbReference type="eggNOG" id="KOG3772">
    <property type="taxonomic scope" value="Eukaryota"/>
</dbReference>
<evidence type="ECO:0000256" key="4">
    <source>
        <dbReference type="ARBA" id="ARBA00022776"/>
    </source>
</evidence>
<dbReference type="SUPFAM" id="SSF52821">
    <property type="entry name" value="Rhodanese/Cell cycle control phosphatase"/>
    <property type="match status" value="1"/>
</dbReference>
<organism evidence="13 14">
    <name type="scientific">Wickerhamomyces ciferrii (strain ATCC 14091 / BCRC 22168 / CBS 111 / JCM 3599 / NBRC 0793 / NRRL Y-1031 F-60-10)</name>
    <name type="common">Yeast</name>
    <name type="synonym">Pichia ciferrii</name>
    <dbReference type="NCBI Taxonomy" id="1206466"/>
    <lineage>
        <taxon>Eukaryota</taxon>
        <taxon>Fungi</taxon>
        <taxon>Dikarya</taxon>
        <taxon>Ascomycota</taxon>
        <taxon>Saccharomycotina</taxon>
        <taxon>Saccharomycetes</taxon>
        <taxon>Phaffomycetales</taxon>
        <taxon>Wickerhamomycetaceae</taxon>
        <taxon>Wickerhamomyces</taxon>
    </lineage>
</organism>
<evidence type="ECO:0000256" key="11">
    <source>
        <dbReference type="SAM" id="MobiDB-lite"/>
    </source>
</evidence>
<evidence type="ECO:0000256" key="3">
    <source>
        <dbReference type="ARBA" id="ARBA00022618"/>
    </source>
</evidence>
<dbReference type="GO" id="GO:0000086">
    <property type="term" value="P:G2/M transition of mitotic cell cycle"/>
    <property type="evidence" value="ECO:0007669"/>
    <property type="project" value="TreeGrafter"/>
</dbReference>
<dbReference type="PRINTS" id="PR00716">
    <property type="entry name" value="MPIPHPHTASE"/>
</dbReference>
<proteinExistence type="inferred from homology"/>
<dbReference type="InterPro" id="IPR000751">
    <property type="entry name" value="MPI_Phosphatase"/>
</dbReference>
<accession>K0KMH8</accession>
<dbReference type="InParanoid" id="K0KMH8"/>
<dbReference type="HOGENOM" id="CLU_436184_0_0_1"/>
<evidence type="ECO:0000256" key="5">
    <source>
        <dbReference type="ARBA" id="ARBA00022801"/>
    </source>
</evidence>
<protein>
    <recommendedName>
        <fullName evidence="9 10">M-phase inducer phosphatase</fullName>
        <ecNumber evidence="2 10">3.1.3.48</ecNumber>
    </recommendedName>
</protein>
<evidence type="ECO:0000256" key="8">
    <source>
        <dbReference type="ARBA" id="ARBA00051722"/>
    </source>
</evidence>
<dbReference type="GO" id="GO:0005737">
    <property type="term" value="C:cytoplasm"/>
    <property type="evidence" value="ECO:0007669"/>
    <property type="project" value="TreeGrafter"/>
</dbReference>
<dbReference type="GO" id="GO:0110032">
    <property type="term" value="P:positive regulation of G2/MI transition of meiotic cell cycle"/>
    <property type="evidence" value="ECO:0007669"/>
    <property type="project" value="TreeGrafter"/>
</dbReference>
<comment type="catalytic activity">
    <reaction evidence="8 10">
        <text>O-phospho-L-tyrosyl-[protein] + H2O = L-tyrosyl-[protein] + phosphate</text>
        <dbReference type="Rhea" id="RHEA:10684"/>
        <dbReference type="Rhea" id="RHEA-COMP:10136"/>
        <dbReference type="Rhea" id="RHEA-COMP:20101"/>
        <dbReference type="ChEBI" id="CHEBI:15377"/>
        <dbReference type="ChEBI" id="CHEBI:43474"/>
        <dbReference type="ChEBI" id="CHEBI:46858"/>
        <dbReference type="ChEBI" id="CHEBI:61978"/>
        <dbReference type="EC" id="3.1.3.48"/>
    </reaction>
</comment>
<feature type="compositionally biased region" description="Basic residues" evidence="11">
    <location>
        <begin position="169"/>
        <end position="178"/>
    </location>
</feature>
<dbReference type="Pfam" id="PF00581">
    <property type="entry name" value="Rhodanese"/>
    <property type="match status" value="1"/>
</dbReference>
<dbReference type="EC" id="3.1.3.48" evidence="2 10"/>